<dbReference type="SMART" id="SM01134">
    <property type="entry name" value="DeoRC"/>
    <property type="match status" value="1"/>
</dbReference>
<dbReference type="Proteomes" id="UP000256304">
    <property type="component" value="Unassembled WGS sequence"/>
</dbReference>
<gene>
    <name evidence="4" type="ORF">A8990_11939</name>
</gene>
<dbReference type="InterPro" id="IPR037171">
    <property type="entry name" value="NagB/RpiA_transferase-like"/>
</dbReference>
<evidence type="ECO:0000256" key="1">
    <source>
        <dbReference type="ARBA" id="ARBA00023015"/>
    </source>
</evidence>
<dbReference type="SMART" id="SM00420">
    <property type="entry name" value="HTH_DEOR"/>
    <property type="match status" value="1"/>
</dbReference>
<organism evidence="4 5">
    <name type="scientific">Paenibacillus taihuensis</name>
    <dbReference type="NCBI Taxonomy" id="1156355"/>
    <lineage>
        <taxon>Bacteria</taxon>
        <taxon>Bacillati</taxon>
        <taxon>Bacillota</taxon>
        <taxon>Bacilli</taxon>
        <taxon>Bacillales</taxon>
        <taxon>Paenibacillaceae</taxon>
        <taxon>Paenibacillus</taxon>
    </lineage>
</organism>
<dbReference type="PRINTS" id="PR00037">
    <property type="entry name" value="HTHLACR"/>
</dbReference>
<dbReference type="PANTHER" id="PTHR30363:SF51">
    <property type="entry name" value="HTH-TYPE TRANSCRIPTIONAL REPRESSOR GLCR"/>
    <property type="match status" value="1"/>
</dbReference>
<dbReference type="SUPFAM" id="SSF46785">
    <property type="entry name" value="Winged helix' DNA-binding domain"/>
    <property type="match status" value="1"/>
</dbReference>
<dbReference type="AlphaFoldDB" id="A0A3D9RWZ6"/>
<dbReference type="RefSeq" id="WP_116190144.1">
    <property type="nucleotide sequence ID" value="NZ_QTTN01000019.1"/>
</dbReference>
<dbReference type="Gene3D" id="1.10.10.10">
    <property type="entry name" value="Winged helix-like DNA-binding domain superfamily/Winged helix DNA-binding domain"/>
    <property type="match status" value="1"/>
</dbReference>
<dbReference type="SUPFAM" id="SSF100950">
    <property type="entry name" value="NagB/RpiA/CoA transferase-like"/>
    <property type="match status" value="1"/>
</dbReference>
<reference evidence="4 5" key="1">
    <citation type="submission" date="2018-08" db="EMBL/GenBank/DDBJ databases">
        <title>Genomic Encyclopedia of Type Strains, Phase III (KMG-III): the genomes of soil and plant-associated and newly described type strains.</title>
        <authorList>
            <person name="Whitman W."/>
        </authorList>
    </citation>
    <scope>NUCLEOTIDE SEQUENCE [LARGE SCALE GENOMIC DNA]</scope>
    <source>
        <strain evidence="4 5">CGMCC 1.10966</strain>
    </source>
</reference>
<comment type="caution">
    <text evidence="4">The sequence shown here is derived from an EMBL/GenBank/DDBJ whole genome shotgun (WGS) entry which is preliminary data.</text>
</comment>
<dbReference type="EMBL" id="QTTN01000019">
    <property type="protein sequence ID" value="REE81205.1"/>
    <property type="molecule type" value="Genomic_DNA"/>
</dbReference>
<evidence type="ECO:0000259" key="3">
    <source>
        <dbReference type="PROSITE" id="PS51000"/>
    </source>
</evidence>
<dbReference type="InterPro" id="IPR036388">
    <property type="entry name" value="WH-like_DNA-bd_sf"/>
</dbReference>
<evidence type="ECO:0000256" key="2">
    <source>
        <dbReference type="ARBA" id="ARBA00023163"/>
    </source>
</evidence>
<name>A0A3D9RWZ6_9BACL</name>
<sequence>MFTEERRTEILKMLETEGRVLAKDLADRFEMSIDSIRRDLTIMEEKGLLKRTHGGAIPPSQVRNTITPESLPTRYGEGTPLQNAISKKAASYIHENDTVFISGTGIHYGMLKYLPTFPFTVVTNAIRIADCLKDLPHIDTYIVGGKVKQSGNMTDALAYDFLRQFSLDICFITGGAISKNGISTATPEVASLGRSAIEISRKTICLAPHEKLGIDAFVKIGPITPIDILITDEEASIDVIEEIESRGVKVIIAKVDSI</sequence>
<proteinExistence type="predicted"/>
<evidence type="ECO:0000313" key="5">
    <source>
        <dbReference type="Proteomes" id="UP000256304"/>
    </source>
</evidence>
<dbReference type="Pfam" id="PF08220">
    <property type="entry name" value="HTH_DeoR"/>
    <property type="match status" value="1"/>
</dbReference>
<dbReference type="OrthoDB" id="9797223at2"/>
<protein>
    <submittedName>
        <fullName evidence="4">DeoR family transcriptional regulator</fullName>
    </submittedName>
</protein>
<dbReference type="Pfam" id="PF00455">
    <property type="entry name" value="DeoRC"/>
    <property type="match status" value="1"/>
</dbReference>
<dbReference type="PROSITE" id="PS51000">
    <property type="entry name" value="HTH_DEOR_2"/>
    <property type="match status" value="1"/>
</dbReference>
<dbReference type="InterPro" id="IPR050313">
    <property type="entry name" value="Carb_Metab_HTH_regulators"/>
</dbReference>
<dbReference type="GO" id="GO:0003700">
    <property type="term" value="F:DNA-binding transcription factor activity"/>
    <property type="evidence" value="ECO:0007669"/>
    <property type="project" value="InterPro"/>
</dbReference>
<evidence type="ECO:0000313" key="4">
    <source>
        <dbReference type="EMBL" id="REE81205.1"/>
    </source>
</evidence>
<dbReference type="InterPro" id="IPR014036">
    <property type="entry name" value="DeoR-like_C"/>
</dbReference>
<keyword evidence="1" id="KW-0805">Transcription regulation</keyword>
<keyword evidence="5" id="KW-1185">Reference proteome</keyword>
<feature type="domain" description="HTH deoR-type" evidence="3">
    <location>
        <begin position="3"/>
        <end position="58"/>
    </location>
</feature>
<accession>A0A3D9RWZ6</accession>
<keyword evidence="2" id="KW-0804">Transcription</keyword>
<dbReference type="PANTHER" id="PTHR30363">
    <property type="entry name" value="HTH-TYPE TRANSCRIPTIONAL REGULATOR SRLR-RELATED"/>
    <property type="match status" value="1"/>
</dbReference>
<dbReference type="InterPro" id="IPR036390">
    <property type="entry name" value="WH_DNA-bd_sf"/>
</dbReference>
<dbReference type="InterPro" id="IPR001034">
    <property type="entry name" value="DeoR_HTH"/>
</dbReference>